<gene>
    <name evidence="1" type="ordered locus">Fbal_0114</name>
</gene>
<dbReference type="AlphaFoldDB" id="E1SW28"/>
<keyword evidence="2" id="KW-1185">Reference proteome</keyword>
<dbReference type="EMBL" id="CP002209">
    <property type="protein sequence ID" value="ADN74328.1"/>
    <property type="molecule type" value="Genomic_DNA"/>
</dbReference>
<accession>E1SW28</accession>
<dbReference type="RefSeq" id="WP_013343634.1">
    <property type="nucleotide sequence ID" value="NC_014541.1"/>
</dbReference>
<name>E1SW28_FERBD</name>
<dbReference type="GeneID" id="67180359"/>
<dbReference type="STRING" id="550540.Fbal_0114"/>
<organism evidence="1 2">
    <name type="scientific">Ferrimonas balearica (strain DSM 9799 / CCM 4581 / KCTC 23876 / PAT)</name>
    <dbReference type="NCBI Taxonomy" id="550540"/>
    <lineage>
        <taxon>Bacteria</taxon>
        <taxon>Pseudomonadati</taxon>
        <taxon>Pseudomonadota</taxon>
        <taxon>Gammaproteobacteria</taxon>
        <taxon>Alteromonadales</taxon>
        <taxon>Ferrimonadaceae</taxon>
        <taxon>Ferrimonas</taxon>
    </lineage>
</organism>
<sequence length="322" mass="36522">MKNVELNLHNLVRITGHLPQPLLTPLMERFGRFRGDASAAPWEIELGILDAPGYRLRSRPGWVFDEIGAHWLGRSRKRLVIQATERGFRLLVRAPHYGRLHFGLLWALRILMARQGGALMHGAVLGNGQHTLMLLGAKRVGKTQLVLRLMEQQWQLLAEDKFLFLHGQAYCLQDHFYLRAHHLHSHPWLPGMLGQPERPARRTGEAQWRAGVETLYPGQLALTLRPDRLAWLSPGEQWQHQPISPTALRQALVQQQRDAFAQFAALDQWQGDPVSLPDDLPLTGARHYLVPQPIDITVGCQSLRQWLQAATPTEGDAQAPRP</sequence>
<protein>
    <recommendedName>
        <fullName evidence="3">HPr kinase</fullName>
    </recommendedName>
</protein>
<dbReference type="Proteomes" id="UP000006683">
    <property type="component" value="Chromosome"/>
</dbReference>
<reference evidence="1 2" key="1">
    <citation type="journal article" date="2010" name="Stand. Genomic Sci.">
        <title>Complete genome sequence of Ferrimonas balearica type strain (PAT).</title>
        <authorList>
            <person name="Nolan M."/>
            <person name="Sikorski J."/>
            <person name="Davenport K."/>
            <person name="Lucas S."/>
            <person name="Glavina Del Rio T."/>
            <person name="Tice H."/>
            <person name="Cheng J."/>
            <person name="Goodwin L."/>
            <person name="Pitluck S."/>
            <person name="Liolios K."/>
            <person name="Ivanova N."/>
            <person name="Mavromatis K."/>
            <person name="Ovchinnikova G."/>
            <person name="Pati A."/>
            <person name="Chen A."/>
            <person name="Palaniappan K."/>
            <person name="Land M."/>
            <person name="Hauser L."/>
            <person name="Chang Y."/>
            <person name="Jeffries C."/>
            <person name="Tapia R."/>
            <person name="Brettin T."/>
            <person name="Detter J."/>
            <person name="Han C."/>
            <person name="Yasawong M."/>
            <person name="Rohde M."/>
            <person name="Tindall B."/>
            <person name="Goker M."/>
            <person name="Woyke T."/>
            <person name="Bristow J."/>
            <person name="Eisen J."/>
            <person name="Markowitz V."/>
            <person name="Hugenholtz P."/>
            <person name="Kyrpides N."/>
            <person name="Klenk H."/>
            <person name="Lapidus A."/>
        </authorList>
    </citation>
    <scope>NUCLEOTIDE SEQUENCE [LARGE SCALE GENOMIC DNA]</scope>
    <source>
        <strain evidence="2">DSM 9799 / CCM 4581 / KCTC 23876 / PAT</strain>
    </source>
</reference>
<dbReference type="OrthoDB" id="9778803at2"/>
<dbReference type="InterPro" id="IPR027417">
    <property type="entry name" value="P-loop_NTPase"/>
</dbReference>
<dbReference type="Gene3D" id="3.40.50.300">
    <property type="entry name" value="P-loop containing nucleotide triphosphate hydrolases"/>
    <property type="match status" value="1"/>
</dbReference>
<dbReference type="HOGENOM" id="CLU_862623_0_0_6"/>
<dbReference type="eggNOG" id="ENOG5033NVK">
    <property type="taxonomic scope" value="Bacteria"/>
</dbReference>
<dbReference type="KEGG" id="fbl:Fbal_0114"/>
<evidence type="ECO:0000313" key="1">
    <source>
        <dbReference type="EMBL" id="ADN74328.1"/>
    </source>
</evidence>
<evidence type="ECO:0008006" key="3">
    <source>
        <dbReference type="Google" id="ProtNLM"/>
    </source>
</evidence>
<proteinExistence type="predicted"/>
<evidence type="ECO:0000313" key="2">
    <source>
        <dbReference type="Proteomes" id="UP000006683"/>
    </source>
</evidence>